<dbReference type="PANTHER" id="PTHR42696:SF2">
    <property type="entry name" value="ASPARTATE AMMONIA-LYASE"/>
    <property type="match status" value="1"/>
</dbReference>
<comment type="caution">
    <text evidence="2">The sequence shown here is derived from an EMBL/GenBank/DDBJ whole genome shotgun (WGS) entry which is preliminary data.</text>
</comment>
<dbReference type="GO" id="GO:0005829">
    <property type="term" value="C:cytosol"/>
    <property type="evidence" value="ECO:0007669"/>
    <property type="project" value="TreeGrafter"/>
</dbReference>
<dbReference type="InterPro" id="IPR022761">
    <property type="entry name" value="Fumarate_lyase_N"/>
</dbReference>
<dbReference type="OrthoDB" id="9802809at2"/>
<reference evidence="2 3" key="1">
    <citation type="submission" date="2017-08" db="EMBL/GenBank/DDBJ databases">
        <title>A Genome Sequence of Oceanimonas doudoroffii ATCC 27123T.</title>
        <authorList>
            <person name="Brennan M.A."/>
            <person name="Maclea K.S."/>
            <person name="Mcclelland W.D."/>
            <person name="Trachtenberg A.M."/>
        </authorList>
    </citation>
    <scope>NUCLEOTIDE SEQUENCE [LARGE SCALE GENOMIC DNA]</scope>
    <source>
        <strain evidence="2 3">ATCC 27123</strain>
    </source>
</reference>
<feature type="domain" description="Fumarate lyase N-terminal" evidence="1">
    <location>
        <begin position="16"/>
        <end position="350"/>
    </location>
</feature>
<dbReference type="Pfam" id="PF00206">
    <property type="entry name" value="Lyase_1"/>
    <property type="match status" value="1"/>
</dbReference>
<dbReference type="InterPro" id="IPR020557">
    <property type="entry name" value="Fumarate_lyase_CS"/>
</dbReference>
<dbReference type="AlphaFoldDB" id="A0A233RIH2"/>
<dbReference type="GO" id="GO:0006531">
    <property type="term" value="P:aspartate metabolic process"/>
    <property type="evidence" value="ECO:0007669"/>
    <property type="project" value="TreeGrafter"/>
</dbReference>
<dbReference type="InterPro" id="IPR008948">
    <property type="entry name" value="L-Aspartase-like"/>
</dbReference>
<proteinExistence type="predicted"/>
<evidence type="ECO:0000313" key="2">
    <source>
        <dbReference type="EMBL" id="OXY83182.1"/>
    </source>
</evidence>
<evidence type="ECO:0000259" key="1">
    <source>
        <dbReference type="Pfam" id="PF00206"/>
    </source>
</evidence>
<dbReference type="GO" id="GO:0008797">
    <property type="term" value="F:aspartate ammonia-lyase activity"/>
    <property type="evidence" value="ECO:0007669"/>
    <property type="project" value="TreeGrafter"/>
</dbReference>
<dbReference type="RefSeq" id="WP_094199957.1">
    <property type="nucleotide sequence ID" value="NZ_NBIM01000001.1"/>
</dbReference>
<keyword evidence="3" id="KW-1185">Reference proteome</keyword>
<dbReference type="Gene3D" id="1.20.200.10">
    <property type="entry name" value="Fumarase/aspartase (Central domain)"/>
    <property type="match status" value="1"/>
</dbReference>
<gene>
    <name evidence="2" type="ORF">B6S08_06710</name>
</gene>
<dbReference type="InterPro" id="IPR000362">
    <property type="entry name" value="Fumarate_lyase_fam"/>
</dbReference>
<dbReference type="Gene3D" id="1.10.275.10">
    <property type="entry name" value="Fumarase/aspartase (N-terminal domain)"/>
    <property type="match status" value="1"/>
</dbReference>
<dbReference type="PRINTS" id="PR00149">
    <property type="entry name" value="FUMRATELYASE"/>
</dbReference>
<name>A0A233RIH2_9GAMM</name>
<dbReference type="InterPro" id="IPR051546">
    <property type="entry name" value="Aspartate_Ammonia-Lyase"/>
</dbReference>
<dbReference type="InterPro" id="IPR024083">
    <property type="entry name" value="Fumarase/histidase_N"/>
</dbReference>
<accession>A0A233RIH2</accession>
<evidence type="ECO:0000313" key="3">
    <source>
        <dbReference type="Proteomes" id="UP000242757"/>
    </source>
</evidence>
<dbReference type="SUPFAM" id="SSF48557">
    <property type="entry name" value="L-aspartase-like"/>
    <property type="match status" value="1"/>
</dbReference>
<dbReference type="PANTHER" id="PTHR42696">
    <property type="entry name" value="ASPARTATE AMMONIA-LYASE"/>
    <property type="match status" value="1"/>
</dbReference>
<dbReference type="PROSITE" id="PS00163">
    <property type="entry name" value="FUMARATE_LYASES"/>
    <property type="match status" value="1"/>
</dbReference>
<dbReference type="EMBL" id="NBIM01000001">
    <property type="protein sequence ID" value="OXY83182.1"/>
    <property type="molecule type" value="Genomic_DNA"/>
</dbReference>
<protein>
    <recommendedName>
        <fullName evidence="1">Fumarate lyase N-terminal domain-containing protein</fullName>
    </recommendedName>
</protein>
<sequence length="449" mass="49530">MATTQRQYRIEEDLIGELEVPAQALFGVQTQRAIDLYPLNGEKPLSAYPELLRGLLLVKKLAAQTNLNTGELEPEVGQAIVSAVDLLLAEMPADAFPVHAFHGGGGISSNMNVNEVVANLANHHAFERPLGSYQPVHPNDHVNLNNSTSDALNTACHLAVIDKMKQLDGELAALLGTFDEQGQRWRHVLKISRTCLQDAVEISFADLFGGYASQLERHRERLERDTDELYRVNLGGNIIGRKGDCSEAFFNQVIDGLNQMTGEKRFAHSDNLFDASQSHDDLARVAAGLDQLARALLRIAKDFRLMASGPETGLGEIRLPAVQPGSSAMPGKVNPTIPEYLIQCCMQACGRCYSVQMTQDHGELDYTPWQSVVISNLLDAISVLTSGMEAFRQHCLAGMEPDLARNAHNVNTLIPTLIRLKQQRGYSFAARVYKESGGDLEQIRRYLKE</sequence>
<organism evidence="2 3">
    <name type="scientific">Oceanimonas doudoroffii</name>
    <dbReference type="NCBI Taxonomy" id="84158"/>
    <lineage>
        <taxon>Bacteria</taxon>
        <taxon>Pseudomonadati</taxon>
        <taxon>Pseudomonadota</taxon>
        <taxon>Gammaproteobacteria</taxon>
        <taxon>Aeromonadales</taxon>
        <taxon>Aeromonadaceae</taxon>
        <taxon>Oceanimonas</taxon>
    </lineage>
</organism>
<dbReference type="Proteomes" id="UP000242757">
    <property type="component" value="Unassembled WGS sequence"/>
</dbReference>